<organism evidence="3 4">
    <name type="scientific">Aureimonas jatrophae</name>
    <dbReference type="NCBI Taxonomy" id="1166073"/>
    <lineage>
        <taxon>Bacteria</taxon>
        <taxon>Pseudomonadati</taxon>
        <taxon>Pseudomonadota</taxon>
        <taxon>Alphaproteobacteria</taxon>
        <taxon>Hyphomicrobiales</taxon>
        <taxon>Aurantimonadaceae</taxon>
        <taxon>Aureimonas</taxon>
    </lineage>
</organism>
<dbReference type="SUPFAM" id="SSF54637">
    <property type="entry name" value="Thioesterase/thiol ester dehydrase-isomerase"/>
    <property type="match status" value="1"/>
</dbReference>
<dbReference type="PANTHER" id="PTHR31793:SF27">
    <property type="entry name" value="NOVEL THIOESTERASE SUPERFAMILY DOMAIN AND SAPOSIN A-TYPE DOMAIN CONTAINING PROTEIN (0610012H03RIK)"/>
    <property type="match status" value="1"/>
</dbReference>
<evidence type="ECO:0000313" key="4">
    <source>
        <dbReference type="Proteomes" id="UP000198793"/>
    </source>
</evidence>
<name>A0A1H0LT07_9HYPH</name>
<gene>
    <name evidence="3" type="ORF">SAMN05192530_11137</name>
</gene>
<sequence>MSDTSRPAPGRRHQYRAFVDVPTRWADNDMYGHLNNAATYSFFDTAVTSWLIRASLADHHNGSMFFVAETGCRYHAEIGYPDRIEVGLRIDRLGTSSVSYGIALFREGEDAAAAEGIFVHVHVDRTTRRPAPLPAPARRAMEGILA</sequence>
<accession>A0A1H0LT07</accession>
<keyword evidence="2 3" id="KW-0378">Hydrolase</keyword>
<dbReference type="Gene3D" id="3.10.129.10">
    <property type="entry name" value="Hotdog Thioesterase"/>
    <property type="match status" value="1"/>
</dbReference>
<dbReference type="Proteomes" id="UP000198793">
    <property type="component" value="Unassembled WGS sequence"/>
</dbReference>
<proteinExistence type="inferred from homology"/>
<dbReference type="InterPro" id="IPR029069">
    <property type="entry name" value="HotDog_dom_sf"/>
</dbReference>
<dbReference type="InterPro" id="IPR050563">
    <property type="entry name" value="4-hydroxybenzoyl-CoA_TE"/>
</dbReference>
<dbReference type="STRING" id="1166073.SAMN05192530_11137"/>
<keyword evidence="4" id="KW-1185">Reference proteome</keyword>
<protein>
    <submittedName>
        <fullName evidence="3">Acyl-CoA thioester hydrolase</fullName>
    </submittedName>
</protein>
<reference evidence="3 4" key="1">
    <citation type="submission" date="2016-10" db="EMBL/GenBank/DDBJ databases">
        <authorList>
            <person name="de Groot N.N."/>
        </authorList>
    </citation>
    <scope>NUCLEOTIDE SEQUENCE [LARGE SCALE GENOMIC DNA]</scope>
    <source>
        <strain evidence="4">L7-484,KACC 16230,DSM 25025</strain>
    </source>
</reference>
<dbReference type="AlphaFoldDB" id="A0A1H0LT07"/>
<dbReference type="RefSeq" id="WP_090676376.1">
    <property type="nucleotide sequence ID" value="NZ_FNIT01000011.1"/>
</dbReference>
<dbReference type="OrthoDB" id="9799036at2"/>
<dbReference type="Pfam" id="PF13279">
    <property type="entry name" value="4HBT_2"/>
    <property type="match status" value="1"/>
</dbReference>
<evidence type="ECO:0000256" key="1">
    <source>
        <dbReference type="ARBA" id="ARBA00005953"/>
    </source>
</evidence>
<comment type="similarity">
    <text evidence="1">Belongs to the 4-hydroxybenzoyl-CoA thioesterase family.</text>
</comment>
<dbReference type="PANTHER" id="PTHR31793">
    <property type="entry name" value="4-HYDROXYBENZOYL-COA THIOESTERASE FAMILY MEMBER"/>
    <property type="match status" value="1"/>
</dbReference>
<evidence type="ECO:0000256" key="2">
    <source>
        <dbReference type="ARBA" id="ARBA00022801"/>
    </source>
</evidence>
<dbReference type="CDD" id="cd00586">
    <property type="entry name" value="4HBT"/>
    <property type="match status" value="1"/>
</dbReference>
<dbReference type="EMBL" id="FNIT01000011">
    <property type="protein sequence ID" value="SDO71171.1"/>
    <property type="molecule type" value="Genomic_DNA"/>
</dbReference>
<evidence type="ECO:0000313" key="3">
    <source>
        <dbReference type="EMBL" id="SDO71171.1"/>
    </source>
</evidence>
<dbReference type="GO" id="GO:0047617">
    <property type="term" value="F:fatty acyl-CoA hydrolase activity"/>
    <property type="evidence" value="ECO:0007669"/>
    <property type="project" value="TreeGrafter"/>
</dbReference>